<dbReference type="Proteomes" id="UP000662939">
    <property type="component" value="Chromosome"/>
</dbReference>
<accession>A0A895XMW5</accession>
<dbReference type="SUPFAM" id="SSF46785">
    <property type="entry name" value="Winged helix' DNA-binding domain"/>
    <property type="match status" value="1"/>
</dbReference>
<dbReference type="SMART" id="SM00347">
    <property type="entry name" value="HTH_MARR"/>
    <property type="match status" value="1"/>
</dbReference>
<reference evidence="5" key="1">
    <citation type="submission" date="2021-02" db="EMBL/GenBank/DDBJ databases">
        <title>Natronoglycomyces albus gen. nov., sp. nov, a haloalkaliphilic actinobacterium from a soda solonchak soil.</title>
        <authorList>
            <person name="Sorokin D.Y."/>
            <person name="Khijniak T.V."/>
            <person name="Zakharycheva A.P."/>
            <person name="Boueva O.V."/>
            <person name="Ariskina E.V."/>
            <person name="Hahnke R.L."/>
            <person name="Bunk B."/>
            <person name="Sproer C."/>
            <person name="Schumann P."/>
            <person name="Evtushenko L.I."/>
            <person name="Kublanov I.V."/>
        </authorList>
    </citation>
    <scope>NUCLEOTIDE SEQUENCE</scope>
    <source>
        <strain evidence="5">DSM 106290</strain>
    </source>
</reference>
<evidence type="ECO:0000256" key="1">
    <source>
        <dbReference type="ARBA" id="ARBA00023015"/>
    </source>
</evidence>
<evidence type="ECO:0000259" key="4">
    <source>
        <dbReference type="PROSITE" id="PS50995"/>
    </source>
</evidence>
<protein>
    <submittedName>
        <fullName evidence="5">MarR family transcriptional regulator</fullName>
    </submittedName>
</protein>
<keyword evidence="3" id="KW-0804">Transcription</keyword>
<dbReference type="AlphaFoldDB" id="A0A895XMW5"/>
<evidence type="ECO:0000256" key="3">
    <source>
        <dbReference type="ARBA" id="ARBA00023163"/>
    </source>
</evidence>
<evidence type="ECO:0000313" key="5">
    <source>
        <dbReference type="EMBL" id="QSB06694.1"/>
    </source>
</evidence>
<dbReference type="Pfam" id="PF12802">
    <property type="entry name" value="MarR_2"/>
    <property type="match status" value="1"/>
</dbReference>
<dbReference type="PROSITE" id="PS50995">
    <property type="entry name" value="HTH_MARR_2"/>
    <property type="match status" value="1"/>
</dbReference>
<keyword evidence="6" id="KW-1185">Reference proteome</keyword>
<name>A0A895XMW5_9ACTN</name>
<organism evidence="5 6">
    <name type="scientific">Natronoglycomyces albus</name>
    <dbReference type="NCBI Taxonomy" id="2811108"/>
    <lineage>
        <taxon>Bacteria</taxon>
        <taxon>Bacillati</taxon>
        <taxon>Actinomycetota</taxon>
        <taxon>Actinomycetes</taxon>
        <taxon>Glycomycetales</taxon>
        <taxon>Glycomycetaceae</taxon>
        <taxon>Natronoglycomyces</taxon>
    </lineage>
</organism>
<dbReference type="InterPro" id="IPR036390">
    <property type="entry name" value="WH_DNA-bd_sf"/>
</dbReference>
<dbReference type="InterPro" id="IPR036388">
    <property type="entry name" value="WH-like_DNA-bd_sf"/>
</dbReference>
<dbReference type="Gene3D" id="1.10.10.10">
    <property type="entry name" value="Winged helix-like DNA-binding domain superfamily/Winged helix DNA-binding domain"/>
    <property type="match status" value="1"/>
</dbReference>
<feature type="domain" description="HTH marR-type" evidence="4">
    <location>
        <begin position="22"/>
        <end position="157"/>
    </location>
</feature>
<dbReference type="EMBL" id="CP070496">
    <property type="protein sequence ID" value="QSB06694.1"/>
    <property type="molecule type" value="Genomic_DNA"/>
</dbReference>
<dbReference type="RefSeq" id="WP_213172705.1">
    <property type="nucleotide sequence ID" value="NZ_CP070496.1"/>
</dbReference>
<dbReference type="InterPro" id="IPR000835">
    <property type="entry name" value="HTH_MarR-typ"/>
</dbReference>
<dbReference type="PANTHER" id="PTHR42756:SF1">
    <property type="entry name" value="TRANSCRIPTIONAL REPRESSOR OF EMRAB OPERON"/>
    <property type="match status" value="1"/>
</dbReference>
<proteinExistence type="predicted"/>
<sequence>MDRVDQILNQWETHHQHIDPSPMAQIGRLTRVARILDRELKKPFAAYGLQFSEFDILATLRRSGPPYRLTGAKLMESTMVTSGAITHRVDRLLAKGLVTREDDPSNRRFVLITLTDEGKDIVEESLNAHLRNEERLLASLDHNQRQQLADLLRRLLIDWGDVPSSPLTATD</sequence>
<dbReference type="KEGG" id="nav:JQS30_07310"/>
<dbReference type="GO" id="GO:0003700">
    <property type="term" value="F:DNA-binding transcription factor activity"/>
    <property type="evidence" value="ECO:0007669"/>
    <property type="project" value="InterPro"/>
</dbReference>
<keyword evidence="1" id="KW-0805">Transcription regulation</keyword>
<evidence type="ECO:0000256" key="2">
    <source>
        <dbReference type="ARBA" id="ARBA00023125"/>
    </source>
</evidence>
<dbReference type="PRINTS" id="PR00598">
    <property type="entry name" value="HTHMARR"/>
</dbReference>
<dbReference type="PANTHER" id="PTHR42756">
    <property type="entry name" value="TRANSCRIPTIONAL REGULATOR, MARR"/>
    <property type="match status" value="1"/>
</dbReference>
<dbReference type="GO" id="GO:0003677">
    <property type="term" value="F:DNA binding"/>
    <property type="evidence" value="ECO:0007669"/>
    <property type="project" value="UniProtKB-KW"/>
</dbReference>
<keyword evidence="2" id="KW-0238">DNA-binding</keyword>
<gene>
    <name evidence="5" type="ORF">JQS30_07310</name>
</gene>
<evidence type="ECO:0000313" key="6">
    <source>
        <dbReference type="Proteomes" id="UP000662939"/>
    </source>
</evidence>